<dbReference type="FunCoup" id="E3M144">
    <property type="interactions" value="7"/>
</dbReference>
<reference evidence="7" key="1">
    <citation type="submission" date="2007-07" db="EMBL/GenBank/DDBJ databases">
        <title>PCAP assembly of the Caenorhabditis remanei genome.</title>
        <authorList>
            <consortium name="The Caenorhabditis remanei Sequencing Consortium"/>
            <person name="Wilson R.K."/>
        </authorList>
    </citation>
    <scope>NUCLEOTIDE SEQUENCE [LARGE SCALE GENOMIC DNA]</scope>
    <source>
        <strain evidence="7">PB4641</strain>
    </source>
</reference>
<gene>
    <name evidence="7" type="primary">Cre-sre-27</name>
    <name evidence="7" type="ORF">CRE_06456</name>
</gene>
<organism evidence="8">
    <name type="scientific">Caenorhabditis remanei</name>
    <name type="common">Caenorhabditis vulgaris</name>
    <dbReference type="NCBI Taxonomy" id="31234"/>
    <lineage>
        <taxon>Eukaryota</taxon>
        <taxon>Metazoa</taxon>
        <taxon>Ecdysozoa</taxon>
        <taxon>Nematoda</taxon>
        <taxon>Chromadorea</taxon>
        <taxon>Rhabditida</taxon>
        <taxon>Rhabditina</taxon>
        <taxon>Rhabditomorpha</taxon>
        <taxon>Rhabditoidea</taxon>
        <taxon>Rhabditidae</taxon>
        <taxon>Peloderinae</taxon>
        <taxon>Caenorhabditis</taxon>
    </lineage>
</organism>
<dbReference type="PANTHER" id="PTHR23128:SF135">
    <property type="entry name" value="SERPENTINE RECEPTOR, CLASS E (EPSILON)-RELATED"/>
    <property type="match status" value="1"/>
</dbReference>
<comment type="similarity">
    <text evidence="2">Belongs to the nematode receptor-like protein sre family.</text>
</comment>
<dbReference type="AlphaFoldDB" id="E3M144"/>
<evidence type="ECO:0000256" key="6">
    <source>
        <dbReference type="SAM" id="Phobius"/>
    </source>
</evidence>
<feature type="transmembrane region" description="Helical" evidence="6">
    <location>
        <begin position="291"/>
        <end position="309"/>
    </location>
</feature>
<proteinExistence type="inferred from homology"/>
<dbReference type="GO" id="GO:0007606">
    <property type="term" value="P:sensory perception of chemical stimulus"/>
    <property type="evidence" value="ECO:0007669"/>
    <property type="project" value="InterPro"/>
</dbReference>
<sequence length="361" mass="41726">MIIKNVDPSTSIPYLWLPVFLYPEPTIMSQTIVVIELILYIICFYIVVVSLKIFVQVRMFHLNFIILAAPIFGIWCELIIGKLITMAYQLKIFSVRFEINQFYVLWTDDPDKMLIVDSFKGLELLIIAGFMEYHYMFSVVFGAVAVAIERICASVLIDNYESTNKIFITILLTIVLQILAILVSCLALFHKLDIITINATWIVSCIFSSIMFLLVERINEKWRAEMENPHWKRVYTISQRFQVKENIRALDLGKRLIFSEIGTISIIGLVIAALLLELVPPSLCHIAENALFLNPFGICTVAMFSIPAWKKRYKNSFPACCRLRSRNARVDVASMEPMEEFNKRISIETDMYFNQLNESWI</sequence>
<dbReference type="Pfam" id="PF03125">
    <property type="entry name" value="Sre"/>
    <property type="match status" value="1"/>
</dbReference>
<evidence type="ECO:0000313" key="8">
    <source>
        <dbReference type="Proteomes" id="UP000008281"/>
    </source>
</evidence>
<dbReference type="HOGENOM" id="CLU_063305_1_0_1"/>
<accession>E3M144</accession>
<evidence type="ECO:0000256" key="3">
    <source>
        <dbReference type="ARBA" id="ARBA00022692"/>
    </source>
</evidence>
<protein>
    <submittedName>
        <fullName evidence="7">CRE-SRE-27 protein</fullName>
    </submittedName>
</protein>
<keyword evidence="8" id="KW-1185">Reference proteome</keyword>
<dbReference type="GO" id="GO:0016020">
    <property type="term" value="C:membrane"/>
    <property type="evidence" value="ECO:0007669"/>
    <property type="project" value="UniProtKB-SubCell"/>
</dbReference>
<dbReference type="EMBL" id="DS268421">
    <property type="protein sequence ID" value="EFO89000.1"/>
    <property type="molecule type" value="Genomic_DNA"/>
</dbReference>
<evidence type="ECO:0000256" key="5">
    <source>
        <dbReference type="ARBA" id="ARBA00023136"/>
    </source>
</evidence>
<keyword evidence="3 6" id="KW-0812">Transmembrane</keyword>
<feature type="transmembrane region" description="Helical" evidence="6">
    <location>
        <begin position="166"/>
        <end position="189"/>
    </location>
</feature>
<dbReference type="Proteomes" id="UP000008281">
    <property type="component" value="Unassembled WGS sequence"/>
</dbReference>
<evidence type="ECO:0000256" key="4">
    <source>
        <dbReference type="ARBA" id="ARBA00022989"/>
    </source>
</evidence>
<dbReference type="OrthoDB" id="5829599at2759"/>
<evidence type="ECO:0000313" key="7">
    <source>
        <dbReference type="EMBL" id="EFO89000.1"/>
    </source>
</evidence>
<feature type="transmembrane region" description="Helical" evidence="6">
    <location>
        <begin position="195"/>
        <end position="215"/>
    </location>
</feature>
<evidence type="ECO:0000256" key="1">
    <source>
        <dbReference type="ARBA" id="ARBA00004141"/>
    </source>
</evidence>
<evidence type="ECO:0000256" key="2">
    <source>
        <dbReference type="ARBA" id="ARBA00006803"/>
    </source>
</evidence>
<name>E3M144_CAERE</name>
<feature type="transmembrane region" description="Helical" evidence="6">
    <location>
        <begin position="27"/>
        <end position="48"/>
    </location>
</feature>
<comment type="subcellular location">
    <subcellularLocation>
        <location evidence="1">Membrane</location>
        <topology evidence="1">Multi-pass membrane protein</topology>
    </subcellularLocation>
</comment>
<keyword evidence="5 6" id="KW-0472">Membrane</keyword>
<keyword evidence="4 6" id="KW-1133">Transmembrane helix</keyword>
<dbReference type="InterPro" id="IPR004151">
    <property type="entry name" value="7TM_GPCR_serpentine_rcpt_Sre"/>
</dbReference>
<dbReference type="InParanoid" id="E3M144"/>
<dbReference type="OMA" id="FMEYHYM"/>
<dbReference type="PANTHER" id="PTHR23128">
    <property type="entry name" value="SERPENTINE RECEPTOR, CLASS E (EPSILON)-RELATED"/>
    <property type="match status" value="1"/>
</dbReference>
<feature type="transmembrane region" description="Helical" evidence="6">
    <location>
        <begin position="133"/>
        <end position="157"/>
    </location>
</feature>
<feature type="transmembrane region" description="Helical" evidence="6">
    <location>
        <begin position="60"/>
        <end position="80"/>
    </location>
</feature>
<dbReference type="eggNOG" id="ENOG502TGB8">
    <property type="taxonomic scope" value="Eukaryota"/>
</dbReference>
<feature type="transmembrane region" description="Helical" evidence="6">
    <location>
        <begin position="256"/>
        <end position="279"/>
    </location>
</feature>